<evidence type="ECO:0000313" key="3">
    <source>
        <dbReference type="EMBL" id="PSJ43410.1"/>
    </source>
</evidence>
<dbReference type="RefSeq" id="WP_106511430.1">
    <property type="nucleotide sequence ID" value="NZ_PXYI01000001.1"/>
</dbReference>
<dbReference type="OrthoDB" id="9811121at2"/>
<sequence>MTIEVKRVAVVQWEDGLIPVGDEWTAIEDSVRLAGPDILVTNELPFGSWIAAWSWFDQELADRSVADHAAGMAALRALQVPAIVSSRPVMEDERLANEAVLIDPSGVRGFHRKQYYPNEPGWYEANWYGTQARDFSTFAAAGLELGVLLCTEAMFNEHARAYGRAGAHLIAIPRATGSSVEDWHLAGRMAALVSGCYVVSSNRVGSGTHGGPLFGGEGFAYAPDGQLLGITTAESPLFVFELNPAMVRDARKLYPRYVAERS</sequence>
<keyword evidence="4" id="KW-1185">Reference proteome</keyword>
<dbReference type="CDD" id="cd07197">
    <property type="entry name" value="nitrilase"/>
    <property type="match status" value="1"/>
</dbReference>
<dbReference type="SUPFAM" id="SSF56317">
    <property type="entry name" value="Carbon-nitrogen hydrolase"/>
    <property type="match status" value="1"/>
</dbReference>
<gene>
    <name evidence="3" type="ORF">C7I55_03355</name>
</gene>
<dbReference type="PANTHER" id="PTHR43674">
    <property type="entry name" value="NITRILASE C965.09-RELATED"/>
    <property type="match status" value="1"/>
</dbReference>
<dbReference type="InterPro" id="IPR036526">
    <property type="entry name" value="C-N_Hydrolase_sf"/>
</dbReference>
<dbReference type="Proteomes" id="UP000241167">
    <property type="component" value="Unassembled WGS sequence"/>
</dbReference>
<dbReference type="GO" id="GO:0016811">
    <property type="term" value="F:hydrolase activity, acting on carbon-nitrogen (but not peptide) bonds, in linear amides"/>
    <property type="evidence" value="ECO:0007669"/>
    <property type="project" value="UniProtKB-ARBA"/>
</dbReference>
<dbReference type="PROSITE" id="PS50263">
    <property type="entry name" value="CN_HYDROLASE"/>
    <property type="match status" value="1"/>
</dbReference>
<evidence type="ECO:0000256" key="1">
    <source>
        <dbReference type="ARBA" id="ARBA00022801"/>
    </source>
</evidence>
<name>A0A2P7QZL9_9SPHN</name>
<dbReference type="Pfam" id="PF00795">
    <property type="entry name" value="CN_hydrolase"/>
    <property type="match status" value="1"/>
</dbReference>
<keyword evidence="1 3" id="KW-0378">Hydrolase</keyword>
<protein>
    <submittedName>
        <fullName evidence="3">Carbon-nitrogen hydrolase family protein</fullName>
    </submittedName>
</protein>
<dbReference type="Gene3D" id="3.60.110.10">
    <property type="entry name" value="Carbon-nitrogen hydrolase"/>
    <property type="match status" value="1"/>
</dbReference>
<proteinExistence type="predicted"/>
<dbReference type="AlphaFoldDB" id="A0A2P7QZL9"/>
<organism evidence="3 4">
    <name type="scientific">Allosphingosinicella deserti</name>
    <dbReference type="NCBI Taxonomy" id="2116704"/>
    <lineage>
        <taxon>Bacteria</taxon>
        <taxon>Pseudomonadati</taxon>
        <taxon>Pseudomonadota</taxon>
        <taxon>Alphaproteobacteria</taxon>
        <taxon>Sphingomonadales</taxon>
        <taxon>Sphingomonadaceae</taxon>
        <taxon>Allosphingosinicella</taxon>
    </lineage>
</organism>
<comment type="caution">
    <text evidence="3">The sequence shown here is derived from an EMBL/GenBank/DDBJ whole genome shotgun (WGS) entry which is preliminary data.</text>
</comment>
<dbReference type="InterPro" id="IPR050345">
    <property type="entry name" value="Aliph_Amidase/BUP"/>
</dbReference>
<evidence type="ECO:0000313" key="4">
    <source>
        <dbReference type="Proteomes" id="UP000241167"/>
    </source>
</evidence>
<feature type="domain" description="CN hydrolase" evidence="2">
    <location>
        <begin position="6"/>
        <end position="244"/>
    </location>
</feature>
<dbReference type="InterPro" id="IPR003010">
    <property type="entry name" value="C-N_Hydrolase"/>
</dbReference>
<accession>A0A2P7QZL9</accession>
<reference evidence="3 4" key="1">
    <citation type="submission" date="2018-03" db="EMBL/GenBank/DDBJ databases">
        <title>The draft genome of Sphingosinicella sp. GL-C-18.</title>
        <authorList>
            <person name="Liu L."/>
            <person name="Li L."/>
            <person name="Liang L."/>
            <person name="Zhang X."/>
            <person name="Wang T."/>
        </authorList>
    </citation>
    <scope>NUCLEOTIDE SEQUENCE [LARGE SCALE GENOMIC DNA]</scope>
    <source>
        <strain evidence="3 4">GL-C-18</strain>
    </source>
</reference>
<evidence type="ECO:0000259" key="2">
    <source>
        <dbReference type="PROSITE" id="PS50263"/>
    </source>
</evidence>
<dbReference type="PANTHER" id="PTHR43674:SF2">
    <property type="entry name" value="BETA-UREIDOPROPIONASE"/>
    <property type="match status" value="1"/>
</dbReference>
<dbReference type="EMBL" id="PXYI01000001">
    <property type="protein sequence ID" value="PSJ43410.1"/>
    <property type="molecule type" value="Genomic_DNA"/>
</dbReference>